<dbReference type="RefSeq" id="WP_054357712.1">
    <property type="nucleotide sequence ID" value="NZ_LJYW01000001.1"/>
</dbReference>
<dbReference type="PANTHER" id="PTHR34075:SF5">
    <property type="entry name" value="BLR3430 PROTEIN"/>
    <property type="match status" value="1"/>
</dbReference>
<name>A0A0P6VHP3_9HYPH</name>
<comment type="caution">
    <text evidence="3">The sequence shown here is derived from an EMBL/GenBank/DDBJ whole genome shotgun (WGS) entry which is preliminary data.</text>
</comment>
<dbReference type="InterPro" id="IPR002878">
    <property type="entry name" value="ChsH2_C"/>
</dbReference>
<dbReference type="Pfam" id="PF12172">
    <property type="entry name" value="zf-ChsH2"/>
    <property type="match status" value="1"/>
</dbReference>
<keyword evidence="4" id="KW-1185">Reference proteome</keyword>
<dbReference type="OrthoDB" id="7595207at2"/>
<protein>
    <submittedName>
        <fullName evidence="3">Nucleic acid-binding protein</fullName>
    </submittedName>
</protein>
<evidence type="ECO:0000313" key="3">
    <source>
        <dbReference type="EMBL" id="KPL51550.1"/>
    </source>
</evidence>
<evidence type="ECO:0000313" key="4">
    <source>
        <dbReference type="Proteomes" id="UP000048984"/>
    </source>
</evidence>
<accession>A0A0P6VHP3</accession>
<sequence length="131" mass="14715">MANSAAVLSMYDEPMWESIRAHDWHLQQCDDCSEWRYPPGPCCPKCLSPRSTWRPLSGRGEIASWVVFHRQYFDNWPPPYNVVAVKLAEGPLVISNLTGPEPEGSWIGRPVEVAYGTDAAGTLLPQMRLAE</sequence>
<dbReference type="Pfam" id="PF01796">
    <property type="entry name" value="OB_ChsH2_C"/>
    <property type="match status" value="1"/>
</dbReference>
<proteinExistence type="predicted"/>
<evidence type="ECO:0000259" key="1">
    <source>
        <dbReference type="Pfam" id="PF01796"/>
    </source>
</evidence>
<reference evidence="3 4" key="2">
    <citation type="submission" date="2015-10" db="EMBL/GenBank/DDBJ databases">
        <title>Draft Genome Sequence of Prosthecomicrobium hirschii ATCC 27832.</title>
        <authorList>
            <person name="Daniel J."/>
            <person name="Givan S.A."/>
            <person name="Brun Y.V."/>
            <person name="Brown P.J."/>
        </authorList>
    </citation>
    <scope>NUCLEOTIDE SEQUENCE [LARGE SCALE GENOMIC DNA]</scope>
    <source>
        <strain evidence="3 4">16</strain>
    </source>
</reference>
<dbReference type="EMBL" id="LJYW01000001">
    <property type="protein sequence ID" value="KPL51550.1"/>
    <property type="molecule type" value="Genomic_DNA"/>
</dbReference>
<evidence type="ECO:0000259" key="2">
    <source>
        <dbReference type="Pfam" id="PF12172"/>
    </source>
</evidence>
<reference evidence="3 4" key="1">
    <citation type="submission" date="2015-09" db="EMBL/GenBank/DDBJ databases">
        <authorList>
            <person name="Jackson K.R."/>
            <person name="Lunt B.L."/>
            <person name="Fisher J.N.B."/>
            <person name="Gardner A.V."/>
            <person name="Bailey M.E."/>
            <person name="Deus L.M."/>
            <person name="Earl A.S."/>
            <person name="Gibby P.D."/>
            <person name="Hartmann K.A."/>
            <person name="Liu J.E."/>
            <person name="Manci A.M."/>
            <person name="Nielsen D.A."/>
            <person name="Solomon M.B."/>
            <person name="Breakwell D.P."/>
            <person name="Burnett S.H."/>
            <person name="Grose J.H."/>
        </authorList>
    </citation>
    <scope>NUCLEOTIDE SEQUENCE [LARGE SCALE GENOMIC DNA]</scope>
    <source>
        <strain evidence="3 4">16</strain>
    </source>
</reference>
<dbReference type="InterPro" id="IPR022002">
    <property type="entry name" value="ChsH2_Znr"/>
</dbReference>
<dbReference type="Proteomes" id="UP000048984">
    <property type="component" value="Unassembled WGS sequence"/>
</dbReference>
<dbReference type="STRING" id="665126.ABB55_04305"/>
<dbReference type="InterPro" id="IPR012340">
    <property type="entry name" value="NA-bd_OB-fold"/>
</dbReference>
<organism evidence="3 4">
    <name type="scientific">Prosthecodimorpha hirschii</name>
    <dbReference type="NCBI Taxonomy" id="665126"/>
    <lineage>
        <taxon>Bacteria</taxon>
        <taxon>Pseudomonadati</taxon>
        <taxon>Pseudomonadota</taxon>
        <taxon>Alphaproteobacteria</taxon>
        <taxon>Hyphomicrobiales</taxon>
        <taxon>Ancalomicrobiaceae</taxon>
        <taxon>Prosthecodimorpha</taxon>
    </lineage>
</organism>
<dbReference type="InterPro" id="IPR052513">
    <property type="entry name" value="Thioester_dehydratase-like"/>
</dbReference>
<dbReference type="PANTHER" id="PTHR34075">
    <property type="entry name" value="BLR3430 PROTEIN"/>
    <property type="match status" value="1"/>
</dbReference>
<dbReference type="AlphaFoldDB" id="A0A0P6VHP3"/>
<dbReference type="SUPFAM" id="SSF50249">
    <property type="entry name" value="Nucleic acid-binding proteins"/>
    <property type="match status" value="1"/>
</dbReference>
<feature type="domain" description="ChsH2 rubredoxin-like zinc ribbon" evidence="2">
    <location>
        <begin position="17"/>
        <end position="49"/>
    </location>
</feature>
<gene>
    <name evidence="3" type="ORF">ABB55_04305</name>
</gene>
<feature type="domain" description="ChsH2 C-terminal OB-fold" evidence="1">
    <location>
        <begin position="53"/>
        <end position="114"/>
    </location>
</feature>